<dbReference type="Proteomes" id="UP000324143">
    <property type="component" value="Unassembled WGS sequence"/>
</dbReference>
<organism evidence="3 4">
    <name type="scientific">Candidatus Mcinerneyibacterium aminivorans</name>
    <dbReference type="NCBI Taxonomy" id="2703815"/>
    <lineage>
        <taxon>Bacteria</taxon>
        <taxon>Candidatus Macinerneyibacteriota</taxon>
        <taxon>Candidatus Mcinerneyibacteria</taxon>
        <taxon>Candidatus Mcinerneyibacteriales</taxon>
        <taxon>Candidatus Mcinerneyibacteriaceae</taxon>
        <taxon>Candidatus Mcinerneyibacterium</taxon>
    </lineage>
</organism>
<evidence type="ECO:0000313" key="3">
    <source>
        <dbReference type="EMBL" id="TYB30366.1"/>
    </source>
</evidence>
<feature type="transmembrane region" description="Helical" evidence="1">
    <location>
        <begin position="82"/>
        <end position="109"/>
    </location>
</feature>
<feature type="transmembrane region" description="Helical" evidence="1">
    <location>
        <begin position="370"/>
        <end position="391"/>
    </location>
</feature>
<keyword evidence="1" id="KW-0812">Transmembrane</keyword>
<evidence type="ECO:0000256" key="2">
    <source>
        <dbReference type="SAM" id="SignalP"/>
    </source>
</evidence>
<evidence type="ECO:0000256" key="1">
    <source>
        <dbReference type="SAM" id="Phobius"/>
    </source>
</evidence>
<comment type="caution">
    <text evidence="3">The sequence shown here is derived from an EMBL/GenBank/DDBJ whole genome shotgun (WGS) entry which is preliminary data.</text>
</comment>
<proteinExistence type="predicted"/>
<feature type="transmembrane region" description="Helical" evidence="1">
    <location>
        <begin position="130"/>
        <end position="157"/>
    </location>
</feature>
<keyword evidence="1" id="KW-0472">Membrane</keyword>
<keyword evidence="2" id="KW-0732">Signal</keyword>
<name>A0A5D0MBH7_9BACT</name>
<keyword evidence="1" id="KW-1133">Transmembrane helix</keyword>
<accession>A0A5D0MBH7</accession>
<gene>
    <name evidence="3" type="ORF">FXF47_09520</name>
</gene>
<evidence type="ECO:0000313" key="4">
    <source>
        <dbReference type="Proteomes" id="UP000324143"/>
    </source>
</evidence>
<feature type="transmembrane region" description="Helical" evidence="1">
    <location>
        <begin position="454"/>
        <end position="472"/>
    </location>
</feature>
<dbReference type="InterPro" id="IPR011990">
    <property type="entry name" value="TPR-like_helical_dom_sf"/>
</dbReference>
<feature type="transmembrane region" description="Helical" evidence="1">
    <location>
        <begin position="169"/>
        <end position="193"/>
    </location>
</feature>
<feature type="transmembrane region" description="Helical" evidence="1">
    <location>
        <begin position="479"/>
        <end position="500"/>
    </location>
</feature>
<dbReference type="EMBL" id="VSIX01000139">
    <property type="protein sequence ID" value="TYB30366.1"/>
    <property type="molecule type" value="Genomic_DNA"/>
</dbReference>
<dbReference type="AlphaFoldDB" id="A0A5D0MBH7"/>
<protein>
    <submittedName>
        <fullName evidence="3">Uncharacterized protein</fullName>
    </submittedName>
</protein>
<reference evidence="3" key="1">
    <citation type="submission" date="2019-08" db="EMBL/GenBank/DDBJ databases">
        <title>Genomic characterization of a novel candidate phylum (ARYD3) from a high temperature, high salinity tertiary oil reservoir in north central Oklahoma, USA.</title>
        <authorList>
            <person name="Youssef N.H."/>
            <person name="Yadav A."/>
            <person name="Elshahed M.S."/>
        </authorList>
    </citation>
    <scope>NUCLEOTIDE SEQUENCE [LARGE SCALE GENOMIC DNA]</scope>
    <source>
        <strain evidence="3">ARYD3</strain>
    </source>
</reference>
<dbReference type="SUPFAM" id="SSF48452">
    <property type="entry name" value="TPR-like"/>
    <property type="match status" value="1"/>
</dbReference>
<feature type="transmembrane region" description="Helical" evidence="1">
    <location>
        <begin position="512"/>
        <end position="531"/>
    </location>
</feature>
<feature type="chain" id="PRO_5022834927" evidence="2">
    <location>
        <begin position="21"/>
        <end position="536"/>
    </location>
</feature>
<feature type="signal peptide" evidence="2">
    <location>
        <begin position="1"/>
        <end position="20"/>
    </location>
</feature>
<sequence>MKRYLLLIFILLSLFTQLYPQSEDVKAHRILNNEDNIVITPNSSSKLYFAKFFSELKNKKIGAFKYFITGVNKLFSSIYSKYLVITNIFILFLIIAFAVLTVYVFLINLKYTKTIIFKYFPAIYNNKVNYFIRFILKIFYYIVYLAGGWLLISIFTFPLYKKKELRKLLVLFFMAIIPYILVNIYPSIIRYPLKQKEMKMLKIADKNNMNREDLLYLRNNNFEFSHLKNLLLANYYENLNSNNQNIQLIIKNNYKNIIDSSFHSSEIFNNYAVASVKSKNLNNAEEIFESNLNNFGPSAITFYNLSQLYIINNNLELAELYYSKAKTLDNSIPNFNKSKPNFLLTSIKKSFILKNLFYYITHTDDSLPNFMNYLFIPYIILTFILIISFFISTFSSQYNSLTHCSSCNIPILPDSFVYQHSRNTFCPYCMNIIVNPQYTNLITHGQKYINRNTFLKSFLINFFLPGGGLIYAKSNLTGIILTFISLFLIIPLIFKDFLITYSYTDLLIIKNIYLFLPVFIIISNIIIFYFFKKRRL</sequence>
<dbReference type="Gene3D" id="1.25.40.10">
    <property type="entry name" value="Tetratricopeptide repeat domain"/>
    <property type="match status" value="1"/>
</dbReference>
<keyword evidence="4" id="KW-1185">Reference proteome</keyword>